<proteinExistence type="predicted"/>
<accession>A0ABN8X5E5</accession>
<organism evidence="1 2">
    <name type="scientific">Methylocaldum szegediense</name>
    <dbReference type="NCBI Taxonomy" id="73780"/>
    <lineage>
        <taxon>Bacteria</taxon>
        <taxon>Pseudomonadati</taxon>
        <taxon>Pseudomonadota</taxon>
        <taxon>Gammaproteobacteria</taxon>
        <taxon>Methylococcales</taxon>
        <taxon>Methylococcaceae</taxon>
        <taxon>Methylocaldum</taxon>
    </lineage>
</organism>
<keyword evidence="2" id="KW-1185">Reference proteome</keyword>
<dbReference type="EMBL" id="OX458333">
    <property type="protein sequence ID" value="CAI8889226.1"/>
    <property type="molecule type" value="Genomic_DNA"/>
</dbReference>
<evidence type="ECO:0000313" key="2">
    <source>
        <dbReference type="Proteomes" id="UP001162030"/>
    </source>
</evidence>
<evidence type="ECO:0000313" key="1">
    <source>
        <dbReference type="EMBL" id="CAI8889226.1"/>
    </source>
</evidence>
<dbReference type="Proteomes" id="UP001162030">
    <property type="component" value="Chromosome"/>
</dbReference>
<reference evidence="1 2" key="1">
    <citation type="submission" date="2023-03" db="EMBL/GenBank/DDBJ databases">
        <authorList>
            <person name="Pearce D."/>
        </authorList>
    </citation>
    <scope>NUCLEOTIDE SEQUENCE [LARGE SCALE GENOMIC DNA]</scope>
    <source>
        <strain evidence="1">Msz</strain>
    </source>
</reference>
<gene>
    <name evidence="1" type="ORF">MSZNOR_3208</name>
</gene>
<sequence length="148" mass="16631">MGCPSKRSKIRQRSHCFDVCKESKAMPKYLKYSTMESPIRTSGTDTLAVQQRCSEALADGPQYLGRTCPTRDLLAELKILWDPLTYVIQSTPFARTLHIRAISRPDHIHRGSRHALPSFAEGWSALKQKSSHALLILPEDPVTAISTR</sequence>
<name>A0ABN8X5E5_9GAMM</name>
<protein>
    <submittedName>
        <fullName evidence="1">Uncharacterized protein</fullName>
    </submittedName>
</protein>